<evidence type="ECO:0000313" key="7">
    <source>
        <dbReference type="Proteomes" id="UP000280197"/>
    </source>
</evidence>
<organism evidence="6 7">
    <name type="scientific">Streptomyces aquilus</name>
    <dbReference type="NCBI Taxonomy" id="2548456"/>
    <lineage>
        <taxon>Bacteria</taxon>
        <taxon>Bacillati</taxon>
        <taxon>Actinomycetota</taxon>
        <taxon>Actinomycetes</taxon>
        <taxon>Kitasatosporales</taxon>
        <taxon>Streptomycetaceae</taxon>
        <taxon>Streptomyces</taxon>
    </lineage>
</organism>
<reference evidence="6 7" key="1">
    <citation type="submission" date="2018-12" db="EMBL/GenBank/DDBJ databases">
        <authorList>
            <person name="Li K."/>
        </authorList>
    </citation>
    <scope>NUCLEOTIDE SEQUENCE [LARGE SCALE GENOMIC DNA]</scope>
    <source>
        <strain evidence="7">CR22</strain>
    </source>
</reference>
<dbReference type="PANTHER" id="PTHR43133:SF39">
    <property type="entry name" value="SIMILAR TO RNA POLYMERASE SIGMA-E FACTOR"/>
    <property type="match status" value="1"/>
</dbReference>
<dbReference type="Pfam" id="PF08281">
    <property type="entry name" value="Sigma70_r4_2"/>
    <property type="match status" value="1"/>
</dbReference>
<dbReference type="GO" id="GO:0006352">
    <property type="term" value="P:DNA-templated transcription initiation"/>
    <property type="evidence" value="ECO:0007669"/>
    <property type="project" value="InterPro"/>
</dbReference>
<evidence type="ECO:0000256" key="1">
    <source>
        <dbReference type="ARBA" id="ARBA00010641"/>
    </source>
</evidence>
<comment type="similarity">
    <text evidence="1">Belongs to the sigma-70 factor family. ECF subfamily.</text>
</comment>
<dbReference type="KEGG" id="saqu:EJC51_46115"/>
<dbReference type="CDD" id="cd06171">
    <property type="entry name" value="Sigma70_r4"/>
    <property type="match status" value="1"/>
</dbReference>
<dbReference type="GO" id="GO:0016987">
    <property type="term" value="F:sigma factor activity"/>
    <property type="evidence" value="ECO:0007669"/>
    <property type="project" value="UniProtKB-KW"/>
</dbReference>
<dbReference type="Gene3D" id="1.10.10.10">
    <property type="entry name" value="Winged helix-like DNA-binding domain superfamily/Winged helix DNA-binding domain"/>
    <property type="match status" value="1"/>
</dbReference>
<dbReference type="InterPro" id="IPR013249">
    <property type="entry name" value="RNA_pol_sigma70_r4_t2"/>
</dbReference>
<dbReference type="GO" id="GO:0003677">
    <property type="term" value="F:DNA binding"/>
    <property type="evidence" value="ECO:0007669"/>
    <property type="project" value="InterPro"/>
</dbReference>
<protein>
    <submittedName>
        <fullName evidence="6">Sigma-70 family RNA polymerase sigma factor</fullName>
    </submittedName>
</protein>
<dbReference type="RefSeq" id="WP_126276581.1">
    <property type="nucleotide sequence ID" value="NZ_CP034463.1"/>
</dbReference>
<keyword evidence="2" id="KW-0805">Transcription regulation</keyword>
<keyword evidence="4" id="KW-0804">Transcription</keyword>
<dbReference type="AlphaFoldDB" id="A0A3Q9C3T1"/>
<dbReference type="SUPFAM" id="SSF88659">
    <property type="entry name" value="Sigma3 and sigma4 domains of RNA polymerase sigma factors"/>
    <property type="match status" value="1"/>
</dbReference>
<feature type="domain" description="RNA polymerase sigma factor 70 region 4 type 2" evidence="5">
    <location>
        <begin position="146"/>
        <end position="196"/>
    </location>
</feature>
<dbReference type="InterPro" id="IPR039425">
    <property type="entry name" value="RNA_pol_sigma-70-like"/>
</dbReference>
<keyword evidence="3" id="KW-0731">Sigma factor</keyword>
<keyword evidence="7" id="KW-1185">Reference proteome</keyword>
<dbReference type="PANTHER" id="PTHR43133">
    <property type="entry name" value="RNA POLYMERASE ECF-TYPE SIGMA FACTO"/>
    <property type="match status" value="1"/>
</dbReference>
<name>A0A3Q9C3T1_9ACTN</name>
<dbReference type="InterPro" id="IPR013324">
    <property type="entry name" value="RNA_pol_sigma_r3/r4-like"/>
</dbReference>
<evidence type="ECO:0000256" key="3">
    <source>
        <dbReference type="ARBA" id="ARBA00023082"/>
    </source>
</evidence>
<dbReference type="EMBL" id="CP034463">
    <property type="protein sequence ID" value="AZP22781.1"/>
    <property type="molecule type" value="Genomic_DNA"/>
</dbReference>
<evidence type="ECO:0000256" key="2">
    <source>
        <dbReference type="ARBA" id="ARBA00023015"/>
    </source>
</evidence>
<sequence length="210" mass="23420">MASTEDSDRQGTLPASIEDLRALRGIRYEMPPALDALYRAYARAQVRYAAAILGDKEAATTVVRHLYRHLALNWAIVRLDDDGPEAYAWRNLKLLVGAKARELFDENPLGAVTAALDRGHAAHEAAQEMLRAMHAQIADLDSPAGLYTAMSTLPERQFDVIVLHYFLGHTSPQVAEIMGLHPSTVRTHRRLARERIAARLGIELDDEEME</sequence>
<proteinExistence type="inferred from homology"/>
<accession>A0A3Q9C3T1</accession>
<dbReference type="InterPro" id="IPR036388">
    <property type="entry name" value="WH-like_DNA-bd_sf"/>
</dbReference>
<evidence type="ECO:0000259" key="5">
    <source>
        <dbReference type="Pfam" id="PF08281"/>
    </source>
</evidence>
<evidence type="ECO:0000313" key="6">
    <source>
        <dbReference type="EMBL" id="AZP22781.1"/>
    </source>
</evidence>
<gene>
    <name evidence="6" type="ORF">EJC51_46115</name>
</gene>
<evidence type="ECO:0000256" key="4">
    <source>
        <dbReference type="ARBA" id="ARBA00023163"/>
    </source>
</evidence>
<dbReference type="Proteomes" id="UP000280197">
    <property type="component" value="Chromosome"/>
</dbReference>